<evidence type="ECO:0000259" key="1">
    <source>
        <dbReference type="PROSITE" id="PS51186"/>
    </source>
</evidence>
<feature type="domain" description="N-acetyltransferase" evidence="1">
    <location>
        <begin position="10"/>
        <end position="142"/>
    </location>
</feature>
<dbReference type="PROSITE" id="PS51186">
    <property type="entry name" value="GNAT"/>
    <property type="match status" value="1"/>
</dbReference>
<accession>H1KS22</accession>
<evidence type="ECO:0000313" key="2">
    <source>
        <dbReference type="EMBL" id="EHP89589.1"/>
    </source>
</evidence>
<comment type="caution">
    <text evidence="2">The sequence shown here is derived from an EMBL/GenBank/DDBJ whole genome shotgun (WGS) entry which is preliminary data.</text>
</comment>
<dbReference type="Gene3D" id="3.40.630.30">
    <property type="match status" value="1"/>
</dbReference>
<organism evidence="2 3">
    <name type="scientific">Methylorubrum extorquens DSM 13060</name>
    <dbReference type="NCBI Taxonomy" id="882800"/>
    <lineage>
        <taxon>Bacteria</taxon>
        <taxon>Pseudomonadati</taxon>
        <taxon>Pseudomonadota</taxon>
        <taxon>Alphaproteobacteria</taxon>
        <taxon>Hyphomicrobiales</taxon>
        <taxon>Methylobacteriaceae</taxon>
        <taxon>Methylorubrum</taxon>
    </lineage>
</organism>
<gene>
    <name evidence="2" type="ORF">MetexDRAFT_5435</name>
</gene>
<keyword evidence="2" id="KW-0808">Transferase</keyword>
<dbReference type="CDD" id="cd04301">
    <property type="entry name" value="NAT_SF"/>
    <property type="match status" value="1"/>
</dbReference>
<dbReference type="GO" id="GO:0016747">
    <property type="term" value="F:acyltransferase activity, transferring groups other than amino-acyl groups"/>
    <property type="evidence" value="ECO:0007669"/>
    <property type="project" value="InterPro"/>
</dbReference>
<dbReference type="EMBL" id="AGJK01000258">
    <property type="protein sequence ID" value="EHP89589.1"/>
    <property type="molecule type" value="Genomic_DNA"/>
</dbReference>
<dbReference type="AlphaFoldDB" id="H1KS22"/>
<name>H1KS22_METEX</name>
<proteinExistence type="predicted"/>
<protein>
    <submittedName>
        <fullName evidence="2">GCN5-related N-acetyltransferase</fullName>
    </submittedName>
</protein>
<dbReference type="Proteomes" id="UP000004382">
    <property type="component" value="Unassembled WGS sequence"/>
</dbReference>
<dbReference type="InterPro" id="IPR016181">
    <property type="entry name" value="Acyl_CoA_acyltransferase"/>
</dbReference>
<sequence>MAKRIKPITTHIVAPADRDREFLADMAPFFMDQAVRRELPYLKDLPHKTWVVARDGERVVAISGVIPHANGVSELCSLYVLPAYRNTGIAEALVERRLEMVEGARVVRVVCAPSSVGLYADKGMRQVAKRGSYVVLEKKAAAK</sequence>
<dbReference type="SUPFAM" id="SSF55729">
    <property type="entry name" value="Acyl-CoA N-acyltransferases (Nat)"/>
    <property type="match status" value="1"/>
</dbReference>
<evidence type="ECO:0000313" key="3">
    <source>
        <dbReference type="Proteomes" id="UP000004382"/>
    </source>
</evidence>
<dbReference type="PATRIC" id="fig|882800.3.peg.5299"/>
<dbReference type="Pfam" id="PF00583">
    <property type="entry name" value="Acetyltransf_1"/>
    <property type="match status" value="1"/>
</dbReference>
<dbReference type="RefSeq" id="WP_003605344.1">
    <property type="nucleotide sequence ID" value="NZ_AGJK01000258.1"/>
</dbReference>
<reference evidence="2 3" key="1">
    <citation type="submission" date="2011-09" db="EMBL/GenBank/DDBJ databases">
        <title>The draft genome of Methylobacterium extorquens DSM 13060.</title>
        <authorList>
            <consortium name="US DOE Joint Genome Institute (JGI-PGF)"/>
            <person name="Lucas S."/>
            <person name="Han J."/>
            <person name="Lapidus A."/>
            <person name="Cheng J.-F."/>
            <person name="Goodwin L."/>
            <person name="Pitluck S."/>
            <person name="Peters L."/>
            <person name="Land M.L."/>
            <person name="Hauser L."/>
            <person name="Koskimaki J."/>
            <person name="Halonen O."/>
            <person name="Pirttila A."/>
            <person name="Frank C."/>
            <person name="Woyke T.J."/>
        </authorList>
    </citation>
    <scope>NUCLEOTIDE SEQUENCE [LARGE SCALE GENOMIC DNA]</scope>
    <source>
        <strain evidence="2 3">DSM 13060</strain>
    </source>
</reference>
<dbReference type="InterPro" id="IPR000182">
    <property type="entry name" value="GNAT_dom"/>
</dbReference>